<dbReference type="Proteomes" id="UP000515146">
    <property type="component" value="Unplaced"/>
</dbReference>
<proteinExistence type="predicted"/>
<evidence type="ECO:0000313" key="3">
    <source>
        <dbReference type="Proteomes" id="UP000515146"/>
    </source>
</evidence>
<accession>A0A6P6YGB6</accession>
<dbReference type="InterPro" id="IPR002404">
    <property type="entry name" value="IRS_PTB"/>
</dbReference>
<dbReference type="PANTHER" id="PTHR21636:SF2">
    <property type="entry name" value="PROTEIN DOK-7"/>
    <property type="match status" value="1"/>
</dbReference>
<dbReference type="InParanoid" id="A0A6P6YGB6"/>
<evidence type="ECO:0000313" key="4">
    <source>
        <dbReference type="RefSeq" id="XP_027204528.1"/>
    </source>
</evidence>
<dbReference type="AlphaFoldDB" id="A0A6P6YGB6"/>
<dbReference type="KEGG" id="dpte:113798226"/>
<organism evidence="3 4">
    <name type="scientific">Dermatophagoides pteronyssinus</name>
    <name type="common">European house dust mite</name>
    <dbReference type="NCBI Taxonomy" id="6956"/>
    <lineage>
        <taxon>Eukaryota</taxon>
        <taxon>Metazoa</taxon>
        <taxon>Ecdysozoa</taxon>
        <taxon>Arthropoda</taxon>
        <taxon>Chelicerata</taxon>
        <taxon>Arachnida</taxon>
        <taxon>Acari</taxon>
        <taxon>Acariformes</taxon>
        <taxon>Sarcoptiformes</taxon>
        <taxon>Astigmata</taxon>
        <taxon>Psoroptidia</taxon>
        <taxon>Analgoidea</taxon>
        <taxon>Pyroglyphidae</taxon>
        <taxon>Dermatophagoidinae</taxon>
        <taxon>Dermatophagoides</taxon>
    </lineage>
</organism>
<dbReference type="GO" id="GO:0019901">
    <property type="term" value="F:protein kinase binding"/>
    <property type="evidence" value="ECO:0007669"/>
    <property type="project" value="InterPro"/>
</dbReference>
<name>A0A6P6YGB6_DERPT</name>
<feature type="region of interest" description="Disordered" evidence="1">
    <location>
        <begin position="504"/>
        <end position="532"/>
    </location>
</feature>
<dbReference type="SUPFAM" id="SSF50729">
    <property type="entry name" value="PH domain-like"/>
    <property type="match status" value="2"/>
</dbReference>
<feature type="compositionally biased region" description="Low complexity" evidence="1">
    <location>
        <begin position="504"/>
        <end position="519"/>
    </location>
</feature>
<protein>
    <submittedName>
        <fullName evidence="4">Uncharacterized protein DDB_G0271670-like</fullName>
    </submittedName>
</protein>
<feature type="non-terminal residue" evidence="4">
    <location>
        <position position="546"/>
    </location>
</feature>
<keyword evidence="3" id="KW-1185">Reference proteome</keyword>
<dbReference type="InterPro" id="IPR037746">
    <property type="entry name" value="Dok-7"/>
</dbReference>
<dbReference type="PROSITE" id="PS51064">
    <property type="entry name" value="IRS_PTB"/>
    <property type="match status" value="1"/>
</dbReference>
<evidence type="ECO:0000256" key="1">
    <source>
        <dbReference type="SAM" id="MobiDB-lite"/>
    </source>
</evidence>
<reference evidence="4" key="1">
    <citation type="submission" date="2025-08" db="UniProtKB">
        <authorList>
            <consortium name="RefSeq"/>
        </authorList>
    </citation>
    <scope>IDENTIFICATION</scope>
    <source>
        <strain evidence="4">Airmid</strain>
    </source>
</reference>
<dbReference type="PANTHER" id="PTHR21636">
    <property type="entry name" value="PROTEIN DOK-7"/>
    <property type="match status" value="1"/>
</dbReference>
<dbReference type="InterPro" id="IPR011993">
    <property type="entry name" value="PH-like_dom_sf"/>
</dbReference>
<dbReference type="RefSeq" id="XP_027204528.1">
    <property type="nucleotide sequence ID" value="XM_027348727.1"/>
</dbReference>
<dbReference type="OrthoDB" id="6537982at2759"/>
<dbReference type="GO" id="GO:0007528">
    <property type="term" value="P:neuromuscular junction development"/>
    <property type="evidence" value="ECO:0007669"/>
    <property type="project" value="TreeGrafter"/>
</dbReference>
<evidence type="ECO:0000259" key="2">
    <source>
        <dbReference type="PROSITE" id="PS51064"/>
    </source>
</evidence>
<dbReference type="Gene3D" id="2.30.29.30">
    <property type="entry name" value="Pleckstrin-homology domain (PH domain)/Phosphotyrosine-binding domain (PTB)"/>
    <property type="match status" value="2"/>
</dbReference>
<dbReference type="SMART" id="SM01244">
    <property type="entry name" value="IRS"/>
    <property type="match status" value="1"/>
</dbReference>
<gene>
    <name evidence="4" type="primary">LOC113798226</name>
</gene>
<sequence>MTISTDSSSSSQIILLEGPIKYRDQKKWKSRWAIISKLSPIADSLQVIMYKNFKEKMKQSSSSSSLGTKIKPIFILEHYLGIESGFIYDHESNTMAIICLKQTILFSFETREILLQWQTKLREHFCKERHFLVQVVNVPNNNGHSTNTTNNNQNQNKQIKLGSARLLLQDSKFCLVNNIPPTLLCYWSIKQLRRFGLIDNKFCFEGGSQCGKGRGLHILYTSEPEELIRCFDLASNDQLNSFELSMSKSDNLNNINIVDNLIHKQRSISSSDSSTGDSSSQLLSSFFGDIDTLSANYYCGNGGGGVNSGGGTMITVKNSEFYHSTMNLMPIKQQQQTSSPLINHNHQMQNKCCSSSFSSNTIGRFSNLTSNQPPIMDMNIRSDSIECCHHHHHNHHQNHQNHNHHHHNSFGCCHQQSMQQQQQRNIDKCNDENQSKKNLGMISTESTLTLKQHSNFNSSTKNVDKTTAEIINCDHESSSSSTTESSIHDHHSLLCNNNLKNQNKYSTATTTSSSSSSLSSPPPPTNNNQTTMTIICSNSNDQQREQ</sequence>
<feature type="domain" description="IRS-type PTB" evidence="2">
    <location>
        <begin position="140"/>
        <end position="245"/>
    </location>
</feature>